<reference evidence="9 10" key="1">
    <citation type="journal article" date="2015" name="J. Biotechnol.">
        <title>Complete genome sequence of Paenibacillus beijingensis 7188(T) (=DSM 24997(T)), a novel rhizobacterium from jujube garden soil.</title>
        <authorList>
            <person name="Kwak Y."/>
            <person name="Shin J.H."/>
        </authorList>
    </citation>
    <scope>NUCLEOTIDE SEQUENCE [LARGE SCALE GENOMIC DNA]</scope>
    <source>
        <strain evidence="9 10">DSM 24997</strain>
    </source>
</reference>
<comment type="similarity">
    <text evidence="2">Belongs to the amino acid-polyamine-organocation (APC) superfamily. Spore germination protein (SGP) (TC 2.A.3.9) family.</text>
</comment>
<sequence>MNKQETVSSIQMAMLFLTYVTASAIVNIPAPLTGAAKNGAWISILLACTMGMLILACVLYLHRQYPGLTFIEYTRKAIGRWLTIIVAIPFLCSAFLQLANIVIDIGGFFSTSMLRSTPNYVVQSIFFFMAALTARAGIEVMARMSVLLIISMLGFVIAVLLMVSPYFHPDYLLPVMPNGIKPILHGAYIAYGFPYGEVTLFAAMLPFVRVKERPKIGKYLFLAIIVNGFTLLTSVVCSIMANGPLVGELKYSLFQLARLINIQEIIERIESVIGFSLIAGSYMKASIQLFILTNVLSQLLKLQDERLLTFPIAFVCLLLSLTMFKDEMEFVETVSVIWPLLLNVTYVLPLLLIVAVTLIKRMISAR</sequence>
<dbReference type="HOGENOM" id="CLU_047547_1_2_9"/>
<comment type="subcellular location">
    <subcellularLocation>
        <location evidence="1">Membrane</location>
        <topology evidence="1">Multi-pass membrane protein</topology>
    </subcellularLocation>
</comment>
<protein>
    <submittedName>
        <fullName evidence="9">Spore gernimation protein</fullName>
    </submittedName>
</protein>
<keyword evidence="4" id="KW-0309">Germination</keyword>
<feature type="transmembrane region" description="Helical" evidence="8">
    <location>
        <begin position="188"/>
        <end position="208"/>
    </location>
</feature>
<evidence type="ECO:0000256" key="6">
    <source>
        <dbReference type="ARBA" id="ARBA00022989"/>
    </source>
</evidence>
<feature type="transmembrane region" description="Helical" evidence="8">
    <location>
        <begin position="272"/>
        <end position="295"/>
    </location>
</feature>
<dbReference type="PANTHER" id="PTHR34975:SF2">
    <property type="entry name" value="SPORE GERMINATION PROTEIN A2"/>
    <property type="match status" value="1"/>
</dbReference>
<dbReference type="AlphaFoldDB" id="A0A0D5NEF0"/>
<evidence type="ECO:0000256" key="1">
    <source>
        <dbReference type="ARBA" id="ARBA00004141"/>
    </source>
</evidence>
<dbReference type="PANTHER" id="PTHR34975">
    <property type="entry name" value="SPORE GERMINATION PROTEIN A2"/>
    <property type="match status" value="1"/>
</dbReference>
<feature type="transmembrane region" description="Helical" evidence="8">
    <location>
        <begin position="145"/>
        <end position="168"/>
    </location>
</feature>
<evidence type="ECO:0000256" key="5">
    <source>
        <dbReference type="ARBA" id="ARBA00022692"/>
    </source>
</evidence>
<dbReference type="RefSeq" id="WP_045668975.1">
    <property type="nucleotide sequence ID" value="NZ_CP011058.1"/>
</dbReference>
<evidence type="ECO:0000313" key="10">
    <source>
        <dbReference type="Proteomes" id="UP000032633"/>
    </source>
</evidence>
<dbReference type="GO" id="GO:0009847">
    <property type="term" value="P:spore germination"/>
    <property type="evidence" value="ECO:0007669"/>
    <property type="project" value="InterPro"/>
</dbReference>
<dbReference type="Proteomes" id="UP000032633">
    <property type="component" value="Chromosome"/>
</dbReference>
<feature type="transmembrane region" description="Helical" evidence="8">
    <location>
        <begin position="120"/>
        <end position="138"/>
    </location>
</feature>
<dbReference type="KEGG" id="pbj:VN24_01485"/>
<feature type="transmembrane region" description="Helical" evidence="8">
    <location>
        <begin position="81"/>
        <end position="108"/>
    </location>
</feature>
<evidence type="ECO:0000256" key="7">
    <source>
        <dbReference type="ARBA" id="ARBA00023136"/>
    </source>
</evidence>
<dbReference type="STRING" id="1126833.VN24_01485"/>
<organism evidence="9 10">
    <name type="scientific">Paenibacillus beijingensis</name>
    <dbReference type="NCBI Taxonomy" id="1126833"/>
    <lineage>
        <taxon>Bacteria</taxon>
        <taxon>Bacillati</taxon>
        <taxon>Bacillota</taxon>
        <taxon>Bacilli</taxon>
        <taxon>Bacillales</taxon>
        <taxon>Paenibacillaceae</taxon>
        <taxon>Paenibacillus</taxon>
    </lineage>
</organism>
<evidence type="ECO:0000313" key="9">
    <source>
        <dbReference type="EMBL" id="AJY73540.1"/>
    </source>
</evidence>
<feature type="transmembrane region" description="Helical" evidence="8">
    <location>
        <begin position="307"/>
        <end position="324"/>
    </location>
</feature>
<keyword evidence="6 8" id="KW-1133">Transmembrane helix</keyword>
<dbReference type="InterPro" id="IPR004761">
    <property type="entry name" value="Spore_GerAB"/>
</dbReference>
<dbReference type="Pfam" id="PF03845">
    <property type="entry name" value="Spore_permease"/>
    <property type="match status" value="1"/>
</dbReference>
<accession>A0A0D5NEF0</accession>
<evidence type="ECO:0000256" key="8">
    <source>
        <dbReference type="SAM" id="Phobius"/>
    </source>
</evidence>
<name>A0A0D5NEF0_9BACL</name>
<evidence type="ECO:0000256" key="2">
    <source>
        <dbReference type="ARBA" id="ARBA00007998"/>
    </source>
</evidence>
<keyword evidence="10" id="KW-1185">Reference proteome</keyword>
<reference evidence="10" key="2">
    <citation type="submission" date="2015-03" db="EMBL/GenBank/DDBJ databases">
        <title>Genome sequence of Paenibacillus beijingensis strain DSM 24997T.</title>
        <authorList>
            <person name="Kwak Y."/>
            <person name="Shin J.-H."/>
        </authorList>
    </citation>
    <scope>NUCLEOTIDE SEQUENCE [LARGE SCALE GENOMIC DNA]</scope>
    <source>
        <strain evidence="10">DSM 24997</strain>
    </source>
</reference>
<dbReference type="GO" id="GO:0016020">
    <property type="term" value="C:membrane"/>
    <property type="evidence" value="ECO:0007669"/>
    <property type="project" value="UniProtKB-SubCell"/>
</dbReference>
<dbReference type="NCBIfam" id="TIGR00912">
    <property type="entry name" value="2A0309"/>
    <property type="match status" value="1"/>
</dbReference>
<feature type="transmembrane region" description="Helical" evidence="8">
    <location>
        <begin position="220"/>
        <end position="241"/>
    </location>
</feature>
<evidence type="ECO:0000256" key="3">
    <source>
        <dbReference type="ARBA" id="ARBA00022448"/>
    </source>
</evidence>
<dbReference type="PATRIC" id="fig|1126833.4.peg.332"/>
<keyword evidence="7 8" id="KW-0472">Membrane</keyword>
<keyword evidence="3" id="KW-0813">Transport</keyword>
<feature type="transmembrane region" description="Helical" evidence="8">
    <location>
        <begin position="12"/>
        <end position="32"/>
    </location>
</feature>
<keyword evidence="5 8" id="KW-0812">Transmembrane</keyword>
<evidence type="ECO:0000256" key="4">
    <source>
        <dbReference type="ARBA" id="ARBA00022544"/>
    </source>
</evidence>
<gene>
    <name evidence="9" type="ORF">VN24_01485</name>
</gene>
<feature type="transmembrane region" description="Helical" evidence="8">
    <location>
        <begin position="336"/>
        <end position="359"/>
    </location>
</feature>
<feature type="transmembrane region" description="Helical" evidence="8">
    <location>
        <begin position="38"/>
        <end position="61"/>
    </location>
</feature>
<proteinExistence type="inferred from homology"/>
<dbReference type="OrthoDB" id="2663541at2"/>
<dbReference type="Gene3D" id="1.20.1740.10">
    <property type="entry name" value="Amino acid/polyamine transporter I"/>
    <property type="match status" value="1"/>
</dbReference>
<dbReference type="EMBL" id="CP011058">
    <property type="protein sequence ID" value="AJY73540.1"/>
    <property type="molecule type" value="Genomic_DNA"/>
</dbReference>